<keyword evidence="1" id="KW-0732">Signal</keyword>
<evidence type="ECO:0000313" key="3">
    <source>
        <dbReference type="Proteomes" id="UP001279734"/>
    </source>
</evidence>
<dbReference type="Proteomes" id="UP001279734">
    <property type="component" value="Unassembled WGS sequence"/>
</dbReference>
<dbReference type="EMBL" id="BSYO01000015">
    <property type="protein sequence ID" value="GMH15393.1"/>
    <property type="molecule type" value="Genomic_DNA"/>
</dbReference>
<evidence type="ECO:0000256" key="1">
    <source>
        <dbReference type="SAM" id="SignalP"/>
    </source>
</evidence>
<feature type="signal peptide" evidence="1">
    <location>
        <begin position="1"/>
        <end position="16"/>
    </location>
</feature>
<organism evidence="2 3">
    <name type="scientific">Nepenthes gracilis</name>
    <name type="common">Slender pitcher plant</name>
    <dbReference type="NCBI Taxonomy" id="150966"/>
    <lineage>
        <taxon>Eukaryota</taxon>
        <taxon>Viridiplantae</taxon>
        <taxon>Streptophyta</taxon>
        <taxon>Embryophyta</taxon>
        <taxon>Tracheophyta</taxon>
        <taxon>Spermatophyta</taxon>
        <taxon>Magnoliopsida</taxon>
        <taxon>eudicotyledons</taxon>
        <taxon>Gunneridae</taxon>
        <taxon>Pentapetalae</taxon>
        <taxon>Caryophyllales</taxon>
        <taxon>Nepenthaceae</taxon>
        <taxon>Nepenthes</taxon>
    </lineage>
</organism>
<name>A0AAD3SP25_NEPGR</name>
<dbReference type="AlphaFoldDB" id="A0AAD3SP25"/>
<sequence length="97" mass="10849">MVARCWWSIFWASTCPVYFCWKHSKSGFESPMGSERPISFLAGALREIEAVGPTEQACTLDRVQQEARFILAILPEVGPFGTVAEEIHPTDVHPVEV</sequence>
<reference evidence="2" key="1">
    <citation type="submission" date="2023-05" db="EMBL/GenBank/DDBJ databases">
        <title>Nepenthes gracilis genome sequencing.</title>
        <authorList>
            <person name="Fukushima K."/>
        </authorList>
    </citation>
    <scope>NUCLEOTIDE SEQUENCE</scope>
    <source>
        <strain evidence="2">SING2019-196</strain>
    </source>
</reference>
<proteinExistence type="predicted"/>
<accession>A0AAD3SP25</accession>
<comment type="caution">
    <text evidence="2">The sequence shown here is derived from an EMBL/GenBank/DDBJ whole genome shotgun (WGS) entry which is preliminary data.</text>
</comment>
<gene>
    <name evidence="2" type="ORF">Nepgr_017234</name>
</gene>
<protein>
    <submittedName>
        <fullName evidence="2">Uncharacterized protein</fullName>
    </submittedName>
</protein>
<feature type="chain" id="PRO_5042115162" evidence="1">
    <location>
        <begin position="17"/>
        <end position="97"/>
    </location>
</feature>
<evidence type="ECO:0000313" key="2">
    <source>
        <dbReference type="EMBL" id="GMH15393.1"/>
    </source>
</evidence>
<keyword evidence="3" id="KW-1185">Reference proteome</keyword>